<dbReference type="Gene3D" id="1.10.10.10">
    <property type="entry name" value="Winged helix-like DNA-binding domain superfamily/Winged helix DNA-binding domain"/>
    <property type="match status" value="1"/>
</dbReference>
<evidence type="ECO:0000313" key="8">
    <source>
        <dbReference type="Proteomes" id="UP000027442"/>
    </source>
</evidence>
<dbReference type="AlphaFoldDB" id="A0A069QM58"/>
<dbReference type="InterPro" id="IPR013324">
    <property type="entry name" value="RNA_pol_sigma_r3/r4-like"/>
</dbReference>
<dbReference type="Proteomes" id="UP000027442">
    <property type="component" value="Unassembled WGS sequence"/>
</dbReference>
<gene>
    <name evidence="7" type="ORF">HMPREF1991_03018</name>
</gene>
<dbReference type="CDD" id="cd06171">
    <property type="entry name" value="Sigma70_r4"/>
    <property type="match status" value="1"/>
</dbReference>
<organism evidence="7 8">
    <name type="scientific">Hoylesella loescheii DSM 19665 = JCM 12249 = ATCC 15930</name>
    <dbReference type="NCBI Taxonomy" id="1122985"/>
    <lineage>
        <taxon>Bacteria</taxon>
        <taxon>Pseudomonadati</taxon>
        <taxon>Bacteroidota</taxon>
        <taxon>Bacteroidia</taxon>
        <taxon>Bacteroidales</taxon>
        <taxon>Prevotellaceae</taxon>
        <taxon>Hoylesella</taxon>
    </lineage>
</organism>
<dbReference type="HOGENOM" id="CLU_047691_4_0_10"/>
<keyword evidence="3" id="KW-0731">Sigma factor</keyword>
<dbReference type="InterPro" id="IPR007627">
    <property type="entry name" value="RNA_pol_sigma70_r2"/>
</dbReference>
<accession>A0A069QM58</accession>
<evidence type="ECO:0000259" key="5">
    <source>
        <dbReference type="Pfam" id="PF04542"/>
    </source>
</evidence>
<dbReference type="GO" id="GO:0006352">
    <property type="term" value="P:DNA-templated transcription initiation"/>
    <property type="evidence" value="ECO:0007669"/>
    <property type="project" value="InterPro"/>
</dbReference>
<dbReference type="InterPro" id="IPR014327">
    <property type="entry name" value="RNA_pol_sigma70_bacteroid"/>
</dbReference>
<dbReference type="Gene3D" id="1.10.1740.10">
    <property type="match status" value="1"/>
</dbReference>
<dbReference type="Pfam" id="PF08281">
    <property type="entry name" value="Sigma70_r4_2"/>
    <property type="match status" value="1"/>
</dbReference>
<dbReference type="Pfam" id="PF04542">
    <property type="entry name" value="Sigma70_r2"/>
    <property type="match status" value="1"/>
</dbReference>
<reference evidence="7 8" key="1">
    <citation type="submission" date="2013-08" db="EMBL/GenBank/DDBJ databases">
        <authorList>
            <person name="Weinstock G."/>
            <person name="Sodergren E."/>
            <person name="Wylie T."/>
            <person name="Fulton L."/>
            <person name="Fulton R."/>
            <person name="Fronick C."/>
            <person name="O'Laughlin M."/>
            <person name="Godfrey J."/>
            <person name="Miner T."/>
            <person name="Herter B."/>
            <person name="Appelbaum E."/>
            <person name="Cordes M."/>
            <person name="Lek S."/>
            <person name="Wollam A."/>
            <person name="Pepin K.H."/>
            <person name="Palsikar V.B."/>
            <person name="Mitreva M."/>
            <person name="Wilson R.K."/>
        </authorList>
    </citation>
    <scope>NUCLEOTIDE SEQUENCE [LARGE SCALE GENOMIC DNA]</scope>
    <source>
        <strain evidence="7 8">ATCC 15930</strain>
    </source>
</reference>
<dbReference type="RefSeq" id="WP_018967061.1">
    <property type="nucleotide sequence ID" value="NZ_KB899213.1"/>
</dbReference>
<evidence type="ECO:0000256" key="3">
    <source>
        <dbReference type="ARBA" id="ARBA00023082"/>
    </source>
</evidence>
<evidence type="ECO:0000259" key="6">
    <source>
        <dbReference type="Pfam" id="PF08281"/>
    </source>
</evidence>
<dbReference type="PATRIC" id="fig|1122985.7.peg.3121"/>
<dbReference type="EMBL" id="JNGW01000131">
    <property type="protein sequence ID" value="KDR50926.1"/>
    <property type="molecule type" value="Genomic_DNA"/>
</dbReference>
<evidence type="ECO:0000256" key="2">
    <source>
        <dbReference type="ARBA" id="ARBA00023015"/>
    </source>
</evidence>
<comment type="caution">
    <text evidence="7">The sequence shown here is derived from an EMBL/GenBank/DDBJ whole genome shotgun (WGS) entry which is preliminary data.</text>
</comment>
<dbReference type="GO" id="GO:0016987">
    <property type="term" value="F:sigma factor activity"/>
    <property type="evidence" value="ECO:0007669"/>
    <property type="project" value="UniProtKB-KW"/>
</dbReference>
<evidence type="ECO:0000256" key="4">
    <source>
        <dbReference type="ARBA" id="ARBA00023163"/>
    </source>
</evidence>
<dbReference type="InterPro" id="IPR014284">
    <property type="entry name" value="RNA_pol_sigma-70_dom"/>
</dbReference>
<protein>
    <submittedName>
        <fullName evidence="7">RNA polymerase sigma-70 factor</fullName>
    </submittedName>
</protein>
<dbReference type="eggNOG" id="COG1595">
    <property type="taxonomic scope" value="Bacteria"/>
</dbReference>
<dbReference type="NCBIfam" id="TIGR02985">
    <property type="entry name" value="Sig70_bacteroi1"/>
    <property type="match status" value="1"/>
</dbReference>
<keyword evidence="2" id="KW-0805">Transcription regulation</keyword>
<feature type="domain" description="RNA polymerase sigma-70 region 2" evidence="5">
    <location>
        <begin position="7"/>
        <end position="72"/>
    </location>
</feature>
<dbReference type="InterPro" id="IPR013325">
    <property type="entry name" value="RNA_pol_sigma_r2"/>
</dbReference>
<dbReference type="SUPFAM" id="SSF88659">
    <property type="entry name" value="Sigma3 and sigma4 domains of RNA polymerase sigma factors"/>
    <property type="match status" value="1"/>
</dbReference>
<dbReference type="SUPFAM" id="SSF88946">
    <property type="entry name" value="Sigma2 domain of RNA polymerase sigma factors"/>
    <property type="match status" value="1"/>
</dbReference>
<sequence>MPNFDELYIRWYSRAKRFAATYVKSENDAEDIVQDVFIKLYEHPRAIDADFHVVGYLFTCIRNACLNYLRDKLVQTAATTLLQDVYRQEMQLGFDALLQTETNFHNEEDIDRALEEAISRLPEKCREIFVMSKLQGMRHADIAQQLGISVNTIETQMGIAYRKLRQELKQYLPLLVFLFSFSCVETR</sequence>
<dbReference type="PANTHER" id="PTHR43133">
    <property type="entry name" value="RNA POLYMERASE ECF-TYPE SIGMA FACTO"/>
    <property type="match status" value="1"/>
</dbReference>
<comment type="similarity">
    <text evidence="1">Belongs to the sigma-70 factor family. ECF subfamily.</text>
</comment>
<evidence type="ECO:0000313" key="7">
    <source>
        <dbReference type="EMBL" id="KDR50926.1"/>
    </source>
</evidence>
<dbReference type="InterPro" id="IPR036388">
    <property type="entry name" value="WH-like_DNA-bd_sf"/>
</dbReference>
<feature type="domain" description="RNA polymerase sigma factor 70 region 4 type 2" evidence="6">
    <location>
        <begin position="112"/>
        <end position="164"/>
    </location>
</feature>
<dbReference type="PANTHER" id="PTHR43133:SF46">
    <property type="entry name" value="RNA POLYMERASE SIGMA-70 FACTOR ECF SUBFAMILY"/>
    <property type="match status" value="1"/>
</dbReference>
<name>A0A069QM58_HOYLO</name>
<dbReference type="NCBIfam" id="TIGR02937">
    <property type="entry name" value="sigma70-ECF"/>
    <property type="match status" value="1"/>
</dbReference>
<keyword evidence="8" id="KW-1185">Reference proteome</keyword>
<keyword evidence="4" id="KW-0804">Transcription</keyword>
<proteinExistence type="inferred from homology"/>
<evidence type="ECO:0000256" key="1">
    <source>
        <dbReference type="ARBA" id="ARBA00010641"/>
    </source>
</evidence>
<dbReference type="InterPro" id="IPR013249">
    <property type="entry name" value="RNA_pol_sigma70_r4_t2"/>
</dbReference>
<dbReference type="InterPro" id="IPR039425">
    <property type="entry name" value="RNA_pol_sigma-70-like"/>
</dbReference>
<dbReference type="GO" id="GO:0003677">
    <property type="term" value="F:DNA binding"/>
    <property type="evidence" value="ECO:0007669"/>
    <property type="project" value="InterPro"/>
</dbReference>